<protein>
    <submittedName>
        <fullName evidence="1">Uncharacterized protein</fullName>
    </submittedName>
</protein>
<organism evidence="1">
    <name type="scientific">Anguilla anguilla</name>
    <name type="common">European freshwater eel</name>
    <name type="synonym">Muraena anguilla</name>
    <dbReference type="NCBI Taxonomy" id="7936"/>
    <lineage>
        <taxon>Eukaryota</taxon>
        <taxon>Metazoa</taxon>
        <taxon>Chordata</taxon>
        <taxon>Craniata</taxon>
        <taxon>Vertebrata</taxon>
        <taxon>Euteleostomi</taxon>
        <taxon>Actinopterygii</taxon>
        <taxon>Neopterygii</taxon>
        <taxon>Teleostei</taxon>
        <taxon>Anguilliformes</taxon>
        <taxon>Anguillidae</taxon>
        <taxon>Anguilla</taxon>
    </lineage>
</organism>
<dbReference type="AlphaFoldDB" id="A0A0E9U0P0"/>
<evidence type="ECO:0000313" key="1">
    <source>
        <dbReference type="EMBL" id="JAH59356.1"/>
    </source>
</evidence>
<accession>A0A0E9U0P0</accession>
<reference evidence="1" key="1">
    <citation type="submission" date="2014-11" db="EMBL/GenBank/DDBJ databases">
        <authorList>
            <person name="Amaro Gonzalez C."/>
        </authorList>
    </citation>
    <scope>NUCLEOTIDE SEQUENCE</scope>
</reference>
<sequence>MNKLILPCLYIDELLCAQITDVTGIIIGCEYKGYFMSFFI</sequence>
<name>A0A0E9U0P0_ANGAN</name>
<reference evidence="1" key="2">
    <citation type="journal article" date="2015" name="Fish Shellfish Immunol.">
        <title>Early steps in the European eel (Anguilla anguilla)-Vibrio vulnificus interaction in the gills: Role of the RtxA13 toxin.</title>
        <authorList>
            <person name="Callol A."/>
            <person name="Pajuelo D."/>
            <person name="Ebbesson L."/>
            <person name="Teles M."/>
            <person name="MacKenzie S."/>
            <person name="Amaro C."/>
        </authorList>
    </citation>
    <scope>NUCLEOTIDE SEQUENCE</scope>
</reference>
<dbReference type="EMBL" id="GBXM01049221">
    <property type="protein sequence ID" value="JAH59356.1"/>
    <property type="molecule type" value="Transcribed_RNA"/>
</dbReference>
<proteinExistence type="predicted"/>